<dbReference type="GO" id="GO:0016787">
    <property type="term" value="F:hydrolase activity"/>
    <property type="evidence" value="ECO:0007669"/>
    <property type="project" value="UniProtKB-KW"/>
</dbReference>
<proteinExistence type="predicted"/>
<dbReference type="OrthoDB" id="5326845at2"/>
<keyword evidence="1" id="KW-0540">Nuclease</keyword>
<dbReference type="InterPro" id="IPR000026">
    <property type="entry name" value="N1-like"/>
</dbReference>
<evidence type="ECO:0000313" key="3">
    <source>
        <dbReference type="EMBL" id="QBR94230.1"/>
    </source>
</evidence>
<dbReference type="EMBL" id="CP038267">
    <property type="protein sequence ID" value="QBR94230.1"/>
    <property type="molecule type" value="Genomic_DNA"/>
</dbReference>
<gene>
    <name evidence="3" type="ORF">EXE57_19510</name>
</gene>
<keyword evidence="4" id="KW-1185">Reference proteome</keyword>
<dbReference type="Gene3D" id="3.10.450.30">
    <property type="entry name" value="Microbial ribonucleases"/>
    <property type="match status" value="1"/>
</dbReference>
<dbReference type="RefSeq" id="WP_135080428.1">
    <property type="nucleotide sequence ID" value="NZ_CP038267.1"/>
</dbReference>
<dbReference type="AlphaFoldDB" id="A0A4P7GQ04"/>
<organism evidence="3 4">
    <name type="scientific">Nocardioides euryhalodurans</name>
    <dbReference type="NCBI Taxonomy" id="2518370"/>
    <lineage>
        <taxon>Bacteria</taxon>
        <taxon>Bacillati</taxon>
        <taxon>Actinomycetota</taxon>
        <taxon>Actinomycetes</taxon>
        <taxon>Propionibacteriales</taxon>
        <taxon>Nocardioidaceae</taxon>
        <taxon>Nocardioides</taxon>
    </lineage>
</organism>
<dbReference type="GO" id="GO:0004521">
    <property type="term" value="F:RNA endonuclease activity"/>
    <property type="evidence" value="ECO:0007669"/>
    <property type="project" value="InterPro"/>
</dbReference>
<dbReference type="KEGG" id="noy:EXE57_19510"/>
<dbReference type="InterPro" id="IPR016191">
    <property type="entry name" value="Ribonuclease/ribotoxin"/>
</dbReference>
<reference evidence="3 4" key="1">
    <citation type="submission" date="2019-03" db="EMBL/GenBank/DDBJ databases">
        <title>Three New Species of Nocardioides, Nocardioides euryhalodurans sp. nov., Nocardioides seonyuensis sp. nov. and Nocardioides eburneoflavus sp. nov., Iolated from Soil.</title>
        <authorList>
            <person name="Roh S.G."/>
            <person name="Lee C."/>
            <person name="Kim M.-K."/>
            <person name="Kim S.B."/>
        </authorList>
    </citation>
    <scope>NUCLEOTIDE SEQUENCE [LARGE SCALE GENOMIC DNA]</scope>
    <source>
        <strain evidence="3 4">MMS17-SY117</strain>
    </source>
</reference>
<protein>
    <submittedName>
        <fullName evidence="3">Ribonuclease</fullName>
    </submittedName>
</protein>
<evidence type="ECO:0000313" key="4">
    <source>
        <dbReference type="Proteomes" id="UP000294894"/>
    </source>
</evidence>
<dbReference type="GO" id="GO:0003723">
    <property type="term" value="F:RNA binding"/>
    <property type="evidence" value="ECO:0007669"/>
    <property type="project" value="InterPro"/>
</dbReference>
<dbReference type="Pfam" id="PF00545">
    <property type="entry name" value="Ribonuclease"/>
    <property type="match status" value="1"/>
</dbReference>
<evidence type="ECO:0000256" key="2">
    <source>
        <dbReference type="ARBA" id="ARBA00022801"/>
    </source>
</evidence>
<name>A0A4P7GQ04_9ACTN</name>
<sequence>MTGRRSWLGLLVALVAAGLLWWQAGSTPPGDGSATDPASGLPWVAEAYLPAEARETLALVDAGGPYPFEQDDGTFLNREELLPDQPDGYYREYTVVTPGSDDRGARRIVTGAEGEYYWTEDHYASFERIAR</sequence>
<evidence type="ECO:0000256" key="1">
    <source>
        <dbReference type="ARBA" id="ARBA00022722"/>
    </source>
</evidence>
<keyword evidence="2" id="KW-0378">Hydrolase</keyword>
<accession>A0A4P7GQ04</accession>
<dbReference type="SUPFAM" id="SSF53933">
    <property type="entry name" value="Microbial ribonucleases"/>
    <property type="match status" value="1"/>
</dbReference>
<dbReference type="Proteomes" id="UP000294894">
    <property type="component" value="Chromosome"/>
</dbReference>